<dbReference type="Proteomes" id="UP000198589">
    <property type="component" value="Unassembled WGS sequence"/>
</dbReference>
<gene>
    <name evidence="2" type="ORF">SAMN05216574_109120</name>
</gene>
<keyword evidence="3" id="KW-1185">Reference proteome</keyword>
<evidence type="ECO:0000313" key="2">
    <source>
        <dbReference type="EMBL" id="SFF15095.1"/>
    </source>
</evidence>
<name>A0A1I2GBY6_9ACTN</name>
<evidence type="ECO:0000313" key="3">
    <source>
        <dbReference type="Proteomes" id="UP000198589"/>
    </source>
</evidence>
<dbReference type="STRING" id="1798228.SAMN05216574_109120"/>
<proteinExistence type="predicted"/>
<sequence length="191" mass="19488">MRHLLTGACSLLLLTACGGTVASPSSSFDPATGRAEVAAGVETTSCASPEGFRIEHPADWAVNPGDVLPACSAFSAEPFAVPEASDVRIAEITLSVQPGGGPSVSWPDETARSTVEVGGRPALRVEQVAGPGFYPEGTPITTYVVDLGPARDDGAVLVADTVGLPGYDHDSNVEVLDAMMASLVLDPAGRI</sequence>
<dbReference type="OrthoDB" id="3393679at2"/>
<dbReference type="RefSeq" id="WP_092199169.1">
    <property type="nucleotide sequence ID" value="NZ_FOND01000009.1"/>
</dbReference>
<feature type="signal peptide" evidence="1">
    <location>
        <begin position="1"/>
        <end position="22"/>
    </location>
</feature>
<organism evidence="2 3">
    <name type="scientific">Blastococcus tunisiensis</name>
    <dbReference type="NCBI Taxonomy" id="1798228"/>
    <lineage>
        <taxon>Bacteria</taxon>
        <taxon>Bacillati</taxon>
        <taxon>Actinomycetota</taxon>
        <taxon>Actinomycetes</taxon>
        <taxon>Geodermatophilales</taxon>
        <taxon>Geodermatophilaceae</taxon>
        <taxon>Blastococcus</taxon>
    </lineage>
</organism>
<accession>A0A1I2GBY6</accession>
<dbReference type="EMBL" id="FOND01000009">
    <property type="protein sequence ID" value="SFF15095.1"/>
    <property type="molecule type" value="Genomic_DNA"/>
</dbReference>
<dbReference type="PROSITE" id="PS51257">
    <property type="entry name" value="PROKAR_LIPOPROTEIN"/>
    <property type="match status" value="1"/>
</dbReference>
<feature type="chain" id="PRO_5038838439" evidence="1">
    <location>
        <begin position="23"/>
        <end position="191"/>
    </location>
</feature>
<evidence type="ECO:0000256" key="1">
    <source>
        <dbReference type="SAM" id="SignalP"/>
    </source>
</evidence>
<dbReference type="AlphaFoldDB" id="A0A1I2GBY6"/>
<reference evidence="3" key="1">
    <citation type="submission" date="2016-10" db="EMBL/GenBank/DDBJ databases">
        <authorList>
            <person name="Varghese N."/>
            <person name="Submissions S."/>
        </authorList>
    </citation>
    <scope>NUCLEOTIDE SEQUENCE [LARGE SCALE GENOMIC DNA]</scope>
    <source>
        <strain evidence="3">DSM 46838</strain>
    </source>
</reference>
<protein>
    <submittedName>
        <fullName evidence="2">Uncharacterized protein</fullName>
    </submittedName>
</protein>
<keyword evidence="1" id="KW-0732">Signal</keyword>